<dbReference type="GO" id="GO:0003964">
    <property type="term" value="F:RNA-directed DNA polymerase activity"/>
    <property type="evidence" value="ECO:0007669"/>
    <property type="project" value="UniProtKB-KW"/>
</dbReference>
<dbReference type="Pfam" id="PF00075">
    <property type="entry name" value="RNase_H"/>
    <property type="match status" value="1"/>
</dbReference>
<sequence>PQYALRVLNTPQEGLTVFTDASSTTDMAVVVWRATSWERVRITSPGSSIQQLEALAVAHALKTWPRQHINVVADSMFVYKLLHNMATPGWAGTPIAVMLEDALQHRTATVSIIHVRSHDSLAGYYRESNQKADGAAKGVWTITCAREVHGHLHIGAK</sequence>
<evidence type="ECO:0000313" key="9">
    <source>
        <dbReference type="Proteomes" id="UP000545332"/>
    </source>
</evidence>
<reference evidence="8 9" key="1">
    <citation type="submission" date="2019-09" db="EMBL/GenBank/DDBJ databases">
        <title>Bird 10,000 Genomes (B10K) Project - Family phase.</title>
        <authorList>
            <person name="Zhang G."/>
        </authorList>
    </citation>
    <scope>NUCLEOTIDE SEQUENCE [LARGE SCALE GENOMIC DNA]</scope>
    <source>
        <strain evidence="8">B10K-MSB-42743</strain>
        <tissue evidence="8">Heart</tissue>
    </source>
</reference>
<evidence type="ECO:0000256" key="4">
    <source>
        <dbReference type="ARBA" id="ARBA00022759"/>
    </source>
</evidence>
<dbReference type="PANTHER" id="PTHR41694">
    <property type="entry name" value="ENDOGENOUS RETROVIRUS GROUP K MEMBER POL PROTEIN"/>
    <property type="match status" value="1"/>
</dbReference>
<keyword evidence="1" id="KW-0808">Transferase</keyword>
<dbReference type="PANTHER" id="PTHR41694:SF3">
    <property type="entry name" value="RNA-DIRECTED DNA POLYMERASE-RELATED"/>
    <property type="match status" value="1"/>
</dbReference>
<comment type="caution">
    <text evidence="8">The sequence shown here is derived from an EMBL/GenBank/DDBJ whole genome shotgun (WGS) entry which is preliminary data.</text>
</comment>
<dbReference type="InterPro" id="IPR036397">
    <property type="entry name" value="RNaseH_sf"/>
</dbReference>
<keyword evidence="2" id="KW-0548">Nucleotidyltransferase</keyword>
<keyword evidence="4" id="KW-0255">Endonuclease</keyword>
<dbReference type="PROSITE" id="PS50879">
    <property type="entry name" value="RNASE_H_1"/>
    <property type="match status" value="1"/>
</dbReference>
<keyword evidence="9" id="KW-1185">Reference proteome</keyword>
<feature type="domain" description="RNase H type-1" evidence="7">
    <location>
        <begin position="11"/>
        <end position="141"/>
    </location>
</feature>
<dbReference type="OrthoDB" id="9350948at2759"/>
<keyword evidence="5" id="KW-0378">Hydrolase</keyword>
<dbReference type="AlphaFoldDB" id="A0A7K4JZP3"/>
<feature type="non-terminal residue" evidence="8">
    <location>
        <position position="1"/>
    </location>
</feature>
<keyword evidence="6" id="KW-0695">RNA-directed DNA polymerase</keyword>
<evidence type="ECO:0000313" key="8">
    <source>
        <dbReference type="EMBL" id="NWI08808.1"/>
    </source>
</evidence>
<proteinExistence type="predicted"/>
<evidence type="ECO:0000256" key="6">
    <source>
        <dbReference type="ARBA" id="ARBA00022918"/>
    </source>
</evidence>
<dbReference type="SUPFAM" id="SSF53098">
    <property type="entry name" value="Ribonuclease H-like"/>
    <property type="match status" value="1"/>
</dbReference>
<keyword evidence="3" id="KW-0540">Nuclease</keyword>
<dbReference type="Proteomes" id="UP000545332">
    <property type="component" value="Unassembled WGS sequence"/>
</dbReference>
<evidence type="ECO:0000256" key="1">
    <source>
        <dbReference type="ARBA" id="ARBA00022679"/>
    </source>
</evidence>
<dbReference type="Gene3D" id="3.30.420.10">
    <property type="entry name" value="Ribonuclease H-like superfamily/Ribonuclease H"/>
    <property type="match status" value="1"/>
</dbReference>
<protein>
    <submittedName>
        <fullName evidence="8">POK18 protein</fullName>
    </submittedName>
</protein>
<evidence type="ECO:0000256" key="2">
    <source>
        <dbReference type="ARBA" id="ARBA00022695"/>
    </source>
</evidence>
<organism evidence="8 9">
    <name type="scientific">Crypturellus soui</name>
    <dbReference type="NCBI Taxonomy" id="458187"/>
    <lineage>
        <taxon>Eukaryota</taxon>
        <taxon>Metazoa</taxon>
        <taxon>Chordata</taxon>
        <taxon>Craniata</taxon>
        <taxon>Vertebrata</taxon>
        <taxon>Euteleostomi</taxon>
        <taxon>Archelosauria</taxon>
        <taxon>Archosauria</taxon>
        <taxon>Dinosauria</taxon>
        <taxon>Saurischia</taxon>
        <taxon>Theropoda</taxon>
        <taxon>Coelurosauria</taxon>
        <taxon>Aves</taxon>
        <taxon>Palaeognathae</taxon>
        <taxon>Tinamiformes</taxon>
        <taxon>Tinamidae</taxon>
        <taxon>Crypturellus</taxon>
    </lineage>
</organism>
<evidence type="ECO:0000256" key="5">
    <source>
        <dbReference type="ARBA" id="ARBA00022801"/>
    </source>
</evidence>
<dbReference type="InterPro" id="IPR002156">
    <property type="entry name" value="RNaseH_domain"/>
</dbReference>
<dbReference type="GO" id="GO:0004523">
    <property type="term" value="F:RNA-DNA hybrid ribonuclease activity"/>
    <property type="evidence" value="ECO:0007669"/>
    <property type="project" value="InterPro"/>
</dbReference>
<evidence type="ECO:0000259" key="7">
    <source>
        <dbReference type="PROSITE" id="PS50879"/>
    </source>
</evidence>
<feature type="non-terminal residue" evidence="8">
    <location>
        <position position="157"/>
    </location>
</feature>
<gene>
    <name evidence="8" type="primary">Ervk18_0</name>
    <name evidence="8" type="ORF">CRYSOU_R15545</name>
</gene>
<evidence type="ECO:0000256" key="3">
    <source>
        <dbReference type="ARBA" id="ARBA00022722"/>
    </source>
</evidence>
<accession>A0A7K4JZP3</accession>
<name>A0A7K4JZP3_9AVES</name>
<dbReference type="GO" id="GO:0035613">
    <property type="term" value="F:RNA stem-loop binding"/>
    <property type="evidence" value="ECO:0007669"/>
    <property type="project" value="TreeGrafter"/>
</dbReference>
<dbReference type="InterPro" id="IPR012337">
    <property type="entry name" value="RNaseH-like_sf"/>
</dbReference>
<dbReference type="EMBL" id="VWPX01001464">
    <property type="protein sequence ID" value="NWI08808.1"/>
    <property type="molecule type" value="Genomic_DNA"/>
</dbReference>